<name>A0ABW5LVG5_9FLAO</name>
<dbReference type="Proteomes" id="UP001597508">
    <property type="component" value="Unassembled WGS sequence"/>
</dbReference>
<dbReference type="EMBL" id="JBHULH010000003">
    <property type="protein sequence ID" value="MFD2567337.1"/>
    <property type="molecule type" value="Genomic_DNA"/>
</dbReference>
<reference evidence="3" key="1">
    <citation type="journal article" date="2019" name="Int. J. Syst. Evol. Microbiol.">
        <title>The Global Catalogue of Microorganisms (GCM) 10K type strain sequencing project: providing services to taxonomists for standard genome sequencing and annotation.</title>
        <authorList>
            <consortium name="The Broad Institute Genomics Platform"/>
            <consortium name="The Broad Institute Genome Sequencing Center for Infectious Disease"/>
            <person name="Wu L."/>
            <person name="Ma J."/>
        </authorList>
    </citation>
    <scope>NUCLEOTIDE SEQUENCE [LARGE SCALE GENOMIC DNA]</scope>
    <source>
        <strain evidence="3">KCTC 52127</strain>
    </source>
</reference>
<comment type="caution">
    <text evidence="2">The sequence shown here is derived from an EMBL/GenBank/DDBJ whole genome shotgun (WGS) entry which is preliminary data.</text>
</comment>
<keyword evidence="1" id="KW-0472">Membrane</keyword>
<evidence type="ECO:0000313" key="2">
    <source>
        <dbReference type="EMBL" id="MFD2567337.1"/>
    </source>
</evidence>
<proteinExistence type="predicted"/>
<keyword evidence="3" id="KW-1185">Reference proteome</keyword>
<accession>A0ABW5LVG5</accession>
<keyword evidence="1" id="KW-1133">Transmembrane helix</keyword>
<sequence length="126" mass="14209">MNKLQKALKINALFSSISGAILILLNRQLANLFGTTNNTVFWIIGLALIYFAITIWYEIRKQRKLAVLWIIIQDYVWVLGSFVLLIANPFQITQTGNLIIGVVALIVLYMGINQMIGLKKTTAQNL</sequence>
<gene>
    <name evidence="2" type="ORF">ACFSRZ_08130</name>
</gene>
<protein>
    <submittedName>
        <fullName evidence="2">Uncharacterized protein</fullName>
    </submittedName>
</protein>
<feature type="transmembrane region" description="Helical" evidence="1">
    <location>
        <begin position="39"/>
        <end position="59"/>
    </location>
</feature>
<evidence type="ECO:0000256" key="1">
    <source>
        <dbReference type="SAM" id="Phobius"/>
    </source>
</evidence>
<evidence type="ECO:0000313" key="3">
    <source>
        <dbReference type="Proteomes" id="UP001597508"/>
    </source>
</evidence>
<feature type="transmembrane region" description="Helical" evidence="1">
    <location>
        <begin position="92"/>
        <end position="112"/>
    </location>
</feature>
<feature type="transmembrane region" description="Helical" evidence="1">
    <location>
        <begin position="66"/>
        <end position="86"/>
    </location>
</feature>
<dbReference type="RefSeq" id="WP_379666045.1">
    <property type="nucleotide sequence ID" value="NZ_JBHULH010000003.1"/>
</dbReference>
<organism evidence="2 3">
    <name type="scientific">Pseudotenacibaculum haliotis</name>
    <dbReference type="NCBI Taxonomy" id="1862138"/>
    <lineage>
        <taxon>Bacteria</taxon>
        <taxon>Pseudomonadati</taxon>
        <taxon>Bacteroidota</taxon>
        <taxon>Flavobacteriia</taxon>
        <taxon>Flavobacteriales</taxon>
        <taxon>Flavobacteriaceae</taxon>
        <taxon>Pseudotenacibaculum</taxon>
    </lineage>
</organism>
<keyword evidence="1" id="KW-0812">Transmembrane</keyword>
<feature type="transmembrane region" description="Helical" evidence="1">
    <location>
        <begin position="12"/>
        <end position="33"/>
    </location>
</feature>